<dbReference type="PROSITE" id="PS51186">
    <property type="entry name" value="GNAT"/>
    <property type="match status" value="1"/>
</dbReference>
<sequence>MELYRDGDLVYKVIDKSNSREIMELVEDIYSRIDNKDTFIRDTTEEMTSGNTSLIGVYKEDELVAYRYMRFTNKEDSLAKYVKNLNIPDQPIVIMEAVMVHEDARGRGVQNKSRELMMNYLEGKGYDIFMSTVSPDNEPSFRNVLTSGFQLIELADVHADEDRPEGWTRFIFYKNLNRPLEFIEEEKFIKPKDFETIKNLIKNKFFGVDYKEGYIIFRKLKVQEE</sequence>
<evidence type="ECO:0000313" key="3">
    <source>
        <dbReference type="Proteomes" id="UP000254777"/>
    </source>
</evidence>
<name>A0A379DF06_9FIRM</name>
<feature type="domain" description="N-acetyltransferase" evidence="1">
    <location>
        <begin position="9"/>
        <end position="177"/>
    </location>
</feature>
<dbReference type="RefSeq" id="WP_004821220.1">
    <property type="nucleotide sequence ID" value="NZ_UGTH01000001.1"/>
</dbReference>
<organism evidence="2 3">
    <name type="scientific">Peptoniphilus indolicus</name>
    <dbReference type="NCBI Taxonomy" id="33030"/>
    <lineage>
        <taxon>Bacteria</taxon>
        <taxon>Bacillati</taxon>
        <taxon>Bacillota</taxon>
        <taxon>Tissierellia</taxon>
        <taxon>Tissierellales</taxon>
        <taxon>Peptoniphilaceae</taxon>
        <taxon>Peptoniphilus</taxon>
    </lineage>
</organism>
<dbReference type="Pfam" id="PF00583">
    <property type="entry name" value="Acetyltransf_1"/>
    <property type="match status" value="1"/>
</dbReference>
<dbReference type="InterPro" id="IPR000182">
    <property type="entry name" value="GNAT_dom"/>
</dbReference>
<reference evidence="2 3" key="1">
    <citation type="submission" date="2018-06" db="EMBL/GenBank/DDBJ databases">
        <authorList>
            <consortium name="Pathogen Informatics"/>
            <person name="Doyle S."/>
        </authorList>
    </citation>
    <scope>NUCLEOTIDE SEQUENCE [LARGE SCALE GENOMIC DNA]</scope>
    <source>
        <strain evidence="2 3">NCTC11088</strain>
    </source>
</reference>
<dbReference type="Proteomes" id="UP000254777">
    <property type="component" value="Unassembled WGS sequence"/>
</dbReference>
<dbReference type="GO" id="GO:0016747">
    <property type="term" value="F:acyltransferase activity, transferring groups other than amino-acyl groups"/>
    <property type="evidence" value="ECO:0007669"/>
    <property type="project" value="InterPro"/>
</dbReference>
<accession>A0A379DF06</accession>
<proteinExistence type="predicted"/>
<dbReference type="AlphaFoldDB" id="A0A379DF06"/>
<evidence type="ECO:0000313" key="2">
    <source>
        <dbReference type="EMBL" id="SUB75853.1"/>
    </source>
</evidence>
<dbReference type="InterPro" id="IPR016181">
    <property type="entry name" value="Acyl_CoA_acyltransferase"/>
</dbReference>
<dbReference type="SUPFAM" id="SSF55729">
    <property type="entry name" value="Acyl-CoA N-acyltransferases (Nat)"/>
    <property type="match status" value="1"/>
</dbReference>
<dbReference type="Gene3D" id="3.40.630.30">
    <property type="match status" value="1"/>
</dbReference>
<protein>
    <recommendedName>
        <fullName evidence="1">N-acetyltransferase domain-containing protein</fullName>
    </recommendedName>
</protein>
<evidence type="ECO:0000259" key="1">
    <source>
        <dbReference type="PROSITE" id="PS51186"/>
    </source>
</evidence>
<dbReference type="EMBL" id="UGTH01000001">
    <property type="protein sequence ID" value="SUB75853.1"/>
    <property type="molecule type" value="Genomic_DNA"/>
</dbReference>
<gene>
    <name evidence="2" type="ORF">NCTC11088_01657</name>
</gene>